<reference evidence="1 2" key="1">
    <citation type="submission" date="2018-07" db="EMBL/GenBank/DDBJ databases">
        <title>Venubactetium sediminum gen. nov., sp. nov., isolated from a marine solar saltern.</title>
        <authorList>
            <person name="Wang S."/>
        </authorList>
    </citation>
    <scope>NUCLEOTIDE SEQUENCE [LARGE SCALE GENOMIC DNA]</scope>
    <source>
        <strain evidence="1 2">WD2A32</strain>
    </source>
</reference>
<protein>
    <recommendedName>
        <fullName evidence="3">DUF1127 domain-containing protein</fullName>
    </recommendedName>
</protein>
<sequence length="72" mass="8330">MTAATIASTIQTLPWNRQARRLARIWADAQRRRRIARTVRALKALDNRTLAWMGVPRESIHEYATQLEDGEV</sequence>
<accession>A0A369T661</accession>
<dbReference type="AlphaFoldDB" id="A0A369T661"/>
<organism evidence="1 2">
    <name type="scientific">Ferruginivarius sediminum</name>
    <dbReference type="NCBI Taxonomy" id="2661937"/>
    <lineage>
        <taxon>Bacteria</taxon>
        <taxon>Pseudomonadati</taxon>
        <taxon>Pseudomonadota</taxon>
        <taxon>Alphaproteobacteria</taxon>
        <taxon>Rhodospirillales</taxon>
        <taxon>Rhodospirillaceae</taxon>
        <taxon>Ferruginivarius</taxon>
    </lineage>
</organism>
<dbReference type="EMBL" id="QPMH01000019">
    <property type="protein sequence ID" value="RDD60811.1"/>
    <property type="molecule type" value="Genomic_DNA"/>
</dbReference>
<name>A0A369T661_9PROT</name>
<proteinExistence type="predicted"/>
<comment type="caution">
    <text evidence="1">The sequence shown here is derived from an EMBL/GenBank/DDBJ whole genome shotgun (WGS) entry which is preliminary data.</text>
</comment>
<evidence type="ECO:0000313" key="2">
    <source>
        <dbReference type="Proteomes" id="UP000253941"/>
    </source>
</evidence>
<dbReference type="RefSeq" id="WP_114583207.1">
    <property type="nucleotide sequence ID" value="NZ_QPMH01000019.1"/>
</dbReference>
<evidence type="ECO:0000313" key="1">
    <source>
        <dbReference type="EMBL" id="RDD60811.1"/>
    </source>
</evidence>
<dbReference type="Proteomes" id="UP000253941">
    <property type="component" value="Unassembled WGS sequence"/>
</dbReference>
<gene>
    <name evidence="1" type="ORF">DRB17_15880</name>
</gene>
<keyword evidence="2" id="KW-1185">Reference proteome</keyword>
<evidence type="ECO:0008006" key="3">
    <source>
        <dbReference type="Google" id="ProtNLM"/>
    </source>
</evidence>